<gene>
    <name evidence="2" type="ORF">Pmar_PMAR021109</name>
</gene>
<dbReference type="SUPFAM" id="SSF117839">
    <property type="entry name" value="WWE domain"/>
    <property type="match status" value="1"/>
</dbReference>
<evidence type="ECO:0000313" key="2">
    <source>
        <dbReference type="EMBL" id="EER16509.1"/>
    </source>
</evidence>
<dbReference type="AlphaFoldDB" id="C5KGF3"/>
<name>C5KGF3_PERM5</name>
<dbReference type="InParanoid" id="C5KGF3"/>
<dbReference type="EMBL" id="GG672918">
    <property type="protein sequence ID" value="EER16509.1"/>
    <property type="molecule type" value="Genomic_DNA"/>
</dbReference>
<dbReference type="PROSITE" id="PS50918">
    <property type="entry name" value="WWE"/>
    <property type="match status" value="1"/>
</dbReference>
<dbReference type="RefSeq" id="XP_002784713.1">
    <property type="nucleotide sequence ID" value="XM_002784667.1"/>
</dbReference>
<keyword evidence="3" id="KW-1185">Reference proteome</keyword>
<reference evidence="2 3" key="1">
    <citation type="submission" date="2008-07" db="EMBL/GenBank/DDBJ databases">
        <authorList>
            <person name="El-Sayed N."/>
            <person name="Caler E."/>
            <person name="Inman J."/>
            <person name="Amedeo P."/>
            <person name="Hass B."/>
            <person name="Wortman J."/>
        </authorList>
    </citation>
    <scope>NUCLEOTIDE SEQUENCE [LARGE SCALE GENOMIC DNA]</scope>
    <source>
        <strain evidence="3">ATCC 50983 / TXsc</strain>
    </source>
</reference>
<dbReference type="Proteomes" id="UP000007800">
    <property type="component" value="Unassembled WGS sequence"/>
</dbReference>
<dbReference type="GeneID" id="9063625"/>
<dbReference type="OMA" id="NARACYP"/>
<organism evidence="3">
    <name type="scientific">Perkinsus marinus (strain ATCC 50983 / TXsc)</name>
    <dbReference type="NCBI Taxonomy" id="423536"/>
    <lineage>
        <taxon>Eukaryota</taxon>
        <taxon>Sar</taxon>
        <taxon>Alveolata</taxon>
        <taxon>Perkinsozoa</taxon>
        <taxon>Perkinsea</taxon>
        <taxon>Perkinsida</taxon>
        <taxon>Perkinsidae</taxon>
        <taxon>Perkinsus</taxon>
    </lineage>
</organism>
<sequence length="137" mass="15361">MGEKEQSILQRAQTQALQGNFNEAITNYAESAAETEFVAGEYPVLDHCDTNHWIRFRLNPNARACYPEPVGAWEWKDASGDWLPLPPTAAEIADEAQRGGIPNTIIDLGDETFMVNVIEGTMVSLLTKQQTEIRRIR</sequence>
<dbReference type="InterPro" id="IPR004170">
    <property type="entry name" value="WWE_dom"/>
</dbReference>
<proteinExistence type="predicted"/>
<evidence type="ECO:0000259" key="1">
    <source>
        <dbReference type="PROSITE" id="PS50918"/>
    </source>
</evidence>
<accession>C5KGF3</accession>
<feature type="domain" description="WWE" evidence="1">
    <location>
        <begin position="59"/>
        <end position="135"/>
    </location>
</feature>
<protein>
    <recommendedName>
        <fullName evidence="1">WWE domain-containing protein</fullName>
    </recommendedName>
</protein>
<evidence type="ECO:0000313" key="3">
    <source>
        <dbReference type="Proteomes" id="UP000007800"/>
    </source>
</evidence>
<dbReference type="InterPro" id="IPR037197">
    <property type="entry name" value="WWE_dom_sf"/>
</dbReference>